<feature type="domain" description="Thioredoxin" evidence="3">
    <location>
        <begin position="1"/>
        <end position="123"/>
    </location>
</feature>
<dbReference type="CDD" id="cd02947">
    <property type="entry name" value="TRX_family"/>
    <property type="match status" value="1"/>
</dbReference>
<feature type="domain" description="UBX" evidence="2">
    <location>
        <begin position="144"/>
        <end position="222"/>
    </location>
</feature>
<dbReference type="CDD" id="cd01767">
    <property type="entry name" value="UBX"/>
    <property type="match status" value="1"/>
</dbReference>
<dbReference type="PRINTS" id="PR00421">
    <property type="entry name" value="THIOREDOXIN"/>
</dbReference>
<dbReference type="Gene3D" id="3.10.20.90">
    <property type="entry name" value="Phosphatidylinositol 3-kinase Catalytic Subunit, Chain A, domain 1"/>
    <property type="match status" value="1"/>
</dbReference>
<evidence type="ECO:0000259" key="2">
    <source>
        <dbReference type="PROSITE" id="PS50033"/>
    </source>
</evidence>
<dbReference type="SMART" id="SM00166">
    <property type="entry name" value="UBX"/>
    <property type="match status" value="1"/>
</dbReference>
<dbReference type="SUPFAM" id="SSF54236">
    <property type="entry name" value="Ubiquitin-like"/>
    <property type="match status" value="1"/>
</dbReference>
<evidence type="ECO:0008006" key="6">
    <source>
        <dbReference type="Google" id="ProtNLM"/>
    </source>
</evidence>
<dbReference type="Proteomes" id="UP001479436">
    <property type="component" value="Unassembled WGS sequence"/>
</dbReference>
<evidence type="ECO:0000259" key="3">
    <source>
        <dbReference type="PROSITE" id="PS51352"/>
    </source>
</evidence>
<dbReference type="PANTHER" id="PTHR46115">
    <property type="entry name" value="THIOREDOXIN-LIKE PROTEIN 1"/>
    <property type="match status" value="1"/>
</dbReference>
<organism evidence="4 5">
    <name type="scientific">Basidiobolus ranarum</name>
    <dbReference type="NCBI Taxonomy" id="34480"/>
    <lineage>
        <taxon>Eukaryota</taxon>
        <taxon>Fungi</taxon>
        <taxon>Fungi incertae sedis</taxon>
        <taxon>Zoopagomycota</taxon>
        <taxon>Entomophthoromycotina</taxon>
        <taxon>Basidiobolomycetes</taxon>
        <taxon>Basidiobolales</taxon>
        <taxon>Basidiobolaceae</taxon>
        <taxon>Basidiobolus</taxon>
    </lineage>
</organism>
<proteinExistence type="predicted"/>
<evidence type="ECO:0000256" key="1">
    <source>
        <dbReference type="ARBA" id="ARBA00023157"/>
    </source>
</evidence>
<accession>A0ABR2W691</accession>
<reference evidence="4 5" key="1">
    <citation type="submission" date="2023-04" db="EMBL/GenBank/DDBJ databases">
        <title>Genome of Basidiobolus ranarum AG-B5.</title>
        <authorList>
            <person name="Stajich J.E."/>
            <person name="Carter-House D."/>
            <person name="Gryganskyi A."/>
        </authorList>
    </citation>
    <scope>NUCLEOTIDE SEQUENCE [LARGE SCALE GENOMIC DNA]</scope>
    <source>
        <strain evidence="4 5">AG-B5</strain>
    </source>
</reference>
<dbReference type="InterPro" id="IPR036249">
    <property type="entry name" value="Thioredoxin-like_sf"/>
</dbReference>
<evidence type="ECO:0000313" key="4">
    <source>
        <dbReference type="EMBL" id="KAK9721474.1"/>
    </source>
</evidence>
<comment type="caution">
    <text evidence="4">The sequence shown here is derived from an EMBL/GenBank/DDBJ whole genome shotgun (WGS) entry which is preliminary data.</text>
</comment>
<dbReference type="InterPro" id="IPR001012">
    <property type="entry name" value="UBX_dom"/>
</dbReference>
<dbReference type="SUPFAM" id="SSF52833">
    <property type="entry name" value="Thioredoxin-like"/>
    <property type="match status" value="1"/>
</dbReference>
<dbReference type="EMBL" id="JASJQH010006979">
    <property type="protein sequence ID" value="KAK9721474.1"/>
    <property type="molecule type" value="Genomic_DNA"/>
</dbReference>
<keyword evidence="5" id="KW-1185">Reference proteome</keyword>
<dbReference type="InterPro" id="IPR017937">
    <property type="entry name" value="Thioredoxin_CS"/>
</dbReference>
<dbReference type="InterPro" id="IPR029071">
    <property type="entry name" value="Ubiquitin-like_domsf"/>
</dbReference>
<dbReference type="InterPro" id="IPR013766">
    <property type="entry name" value="Thioredoxin_domain"/>
</dbReference>
<name>A0ABR2W691_9FUNG</name>
<dbReference type="Pfam" id="PF00085">
    <property type="entry name" value="Thioredoxin"/>
    <property type="match status" value="1"/>
</dbReference>
<dbReference type="PROSITE" id="PS50033">
    <property type="entry name" value="UBX"/>
    <property type="match status" value="1"/>
</dbReference>
<gene>
    <name evidence="4" type="ORF">K7432_003396</name>
</gene>
<keyword evidence="1" id="KW-1015">Disulfide bond</keyword>
<evidence type="ECO:0000313" key="5">
    <source>
        <dbReference type="Proteomes" id="UP001479436"/>
    </source>
</evidence>
<sequence>MLLVTDSSQFDRELSKAGKKVVVVDFFAVWCGPCKTLEGPLHELSRKYSKGAVFLQVDVDQSSELSGRMGVRAMPTIQFFKNSSKVGEVVGPDVGAIESLIKQYYTELDAFSGSGKRLGEMSATNSNPLPQEVHLNNRQPNEKLEENDCLIQIRLMNGENIRELFKASDTIQTVYEFVSTKVGKNMSAFRLSTSFPRKIYEGAELQKTLKEENLTPRGQLIAMAK</sequence>
<dbReference type="PROSITE" id="PS00194">
    <property type="entry name" value="THIOREDOXIN_1"/>
    <property type="match status" value="1"/>
</dbReference>
<dbReference type="Pfam" id="PF00789">
    <property type="entry name" value="UBX"/>
    <property type="match status" value="1"/>
</dbReference>
<dbReference type="PROSITE" id="PS51352">
    <property type="entry name" value="THIOREDOXIN_2"/>
    <property type="match status" value="1"/>
</dbReference>
<dbReference type="Gene3D" id="3.40.30.10">
    <property type="entry name" value="Glutaredoxin"/>
    <property type="match status" value="1"/>
</dbReference>
<protein>
    <recommendedName>
        <fullName evidence="6">Thioredoxin</fullName>
    </recommendedName>
</protein>